<reference evidence="2 3" key="1">
    <citation type="journal article" date="2014" name="BMC Genomics">
        <title>Comparative genome sequencing reveals chemotype-specific gene clusters in the toxigenic black mold Stachybotrys.</title>
        <authorList>
            <person name="Semeiks J."/>
            <person name="Borek D."/>
            <person name="Otwinowski Z."/>
            <person name="Grishin N.V."/>
        </authorList>
    </citation>
    <scope>NUCLEOTIDE SEQUENCE [LARGE SCALE GENOMIC DNA]</scope>
    <source>
        <strain evidence="2 3">IBT 40285</strain>
    </source>
</reference>
<name>A0A084QZL4_STAC4</name>
<dbReference type="AlphaFoldDB" id="A0A084QZL4"/>
<organism evidence="2 3">
    <name type="scientific">Stachybotrys chlorohalonatus (strain IBT 40285)</name>
    <dbReference type="NCBI Taxonomy" id="1283841"/>
    <lineage>
        <taxon>Eukaryota</taxon>
        <taxon>Fungi</taxon>
        <taxon>Dikarya</taxon>
        <taxon>Ascomycota</taxon>
        <taxon>Pezizomycotina</taxon>
        <taxon>Sordariomycetes</taxon>
        <taxon>Hypocreomycetidae</taxon>
        <taxon>Hypocreales</taxon>
        <taxon>Stachybotryaceae</taxon>
        <taxon>Stachybotrys</taxon>
    </lineage>
</organism>
<keyword evidence="1" id="KW-0175">Coiled coil</keyword>
<evidence type="ECO:0000313" key="2">
    <source>
        <dbReference type="EMBL" id="KFA69399.1"/>
    </source>
</evidence>
<feature type="coiled-coil region" evidence="1">
    <location>
        <begin position="74"/>
        <end position="119"/>
    </location>
</feature>
<evidence type="ECO:0000313" key="3">
    <source>
        <dbReference type="Proteomes" id="UP000028524"/>
    </source>
</evidence>
<dbReference type="OrthoDB" id="5089423at2759"/>
<protein>
    <submittedName>
        <fullName evidence="2">Uncharacterized protein</fullName>
    </submittedName>
</protein>
<dbReference type="HOGENOM" id="CLU_096858_0_0_1"/>
<sequence>MSDMTSRSCRKLAERDILLAEVAKFGHYTDMPCTRCYNAEKRCLIAPGSSRYYKCIRLKKACDGSSVAHSLSRLTKEDAKLEAAEESAVQALAEATARLTRVRKTREALRKRRDEAIRRGLRGLDEEDEVSEEPLIIETQQAVGDLQSMGAFGVVDWDAVGFDFAGPSSETAGSSSGGVVHG</sequence>
<gene>
    <name evidence="2" type="ORF">S40285_10793</name>
</gene>
<dbReference type="Proteomes" id="UP000028524">
    <property type="component" value="Unassembled WGS sequence"/>
</dbReference>
<dbReference type="OMA" id="ETSEMPC"/>
<accession>A0A084QZL4</accession>
<proteinExistence type="predicted"/>
<dbReference type="InParanoid" id="A0A084QZL4"/>
<dbReference type="EMBL" id="KL659494">
    <property type="protein sequence ID" value="KFA69399.1"/>
    <property type="molecule type" value="Genomic_DNA"/>
</dbReference>
<evidence type="ECO:0000256" key="1">
    <source>
        <dbReference type="SAM" id="Coils"/>
    </source>
</evidence>
<keyword evidence="3" id="KW-1185">Reference proteome</keyword>